<dbReference type="AlphaFoldDB" id="A0A6A6VRJ8"/>
<sequence>MSRVQQLRLRFEKGNESQITPRNVIFPSSERSILRDVLISAHGFQKPNRQEIPIIRGQTQRQPVRISQHIVPSDSYNIKATTAVSTQQPLPPLAPRIPLNPVRSRIQNLEGILQKETRALVEHKVQNEKLLCNKSEAVVRRQSYAKERMRRELEEREARRRWCVSCFEEADMSDMVEAPCRHWYCPGCLSEAFTISLTCRREFRCCSIPAPISLLPSPPSNIFVSRYNDLVLELSTPNPLYCHNRRCSAFLPPYLLFGPDIAHCVKCYAQTCRHCRGRAHTATVCAHDVSMNMAIQLIDKEGWKSCPTCRNVVERSGGCLHITCRCMTEFCYRCGGPWKDCESSCGDNQ</sequence>
<dbReference type="OrthoDB" id="10009520at2759"/>
<evidence type="ECO:0000259" key="9">
    <source>
        <dbReference type="PROSITE" id="PS51873"/>
    </source>
</evidence>
<keyword evidence="11" id="KW-1185">Reference proteome</keyword>
<evidence type="ECO:0000256" key="3">
    <source>
        <dbReference type="ARBA" id="ARBA00022679"/>
    </source>
</evidence>
<evidence type="ECO:0000313" key="10">
    <source>
        <dbReference type="EMBL" id="KAF2753308.1"/>
    </source>
</evidence>
<dbReference type="Proteomes" id="UP000799437">
    <property type="component" value="Unassembled WGS sequence"/>
</dbReference>
<dbReference type="Pfam" id="PF01485">
    <property type="entry name" value="IBR"/>
    <property type="match status" value="1"/>
</dbReference>
<keyword evidence="7" id="KW-0833">Ubl conjugation pathway</keyword>
<dbReference type="InterPro" id="IPR044066">
    <property type="entry name" value="TRIAD_supradom"/>
</dbReference>
<dbReference type="GeneID" id="54480866"/>
<evidence type="ECO:0000313" key="11">
    <source>
        <dbReference type="Proteomes" id="UP000799437"/>
    </source>
</evidence>
<dbReference type="EMBL" id="ML996584">
    <property type="protein sequence ID" value="KAF2753308.1"/>
    <property type="molecule type" value="Genomic_DNA"/>
</dbReference>
<keyword evidence="5" id="KW-0677">Repeat</keyword>
<name>A0A6A6VRJ8_9PEZI</name>
<dbReference type="InterPro" id="IPR031127">
    <property type="entry name" value="E3_UB_ligase_RBR"/>
</dbReference>
<gene>
    <name evidence="10" type="ORF">EJ05DRAFT_210669</name>
</gene>
<comment type="catalytic activity">
    <reaction evidence="1">
        <text>[E2 ubiquitin-conjugating enzyme]-S-ubiquitinyl-L-cysteine + [acceptor protein]-L-lysine = [E2 ubiquitin-conjugating enzyme]-L-cysteine + [acceptor protein]-N(6)-ubiquitinyl-L-lysine.</text>
        <dbReference type="EC" id="2.3.2.31"/>
    </reaction>
</comment>
<dbReference type="CDD" id="cd20335">
    <property type="entry name" value="BRcat_RBR"/>
    <property type="match status" value="1"/>
</dbReference>
<evidence type="ECO:0000256" key="7">
    <source>
        <dbReference type="ARBA" id="ARBA00022786"/>
    </source>
</evidence>
<evidence type="ECO:0000256" key="8">
    <source>
        <dbReference type="ARBA" id="ARBA00022833"/>
    </source>
</evidence>
<dbReference type="CDD" id="cd22584">
    <property type="entry name" value="Rcat_RBR_unk"/>
    <property type="match status" value="1"/>
</dbReference>
<dbReference type="GO" id="GO:0016567">
    <property type="term" value="P:protein ubiquitination"/>
    <property type="evidence" value="ECO:0007669"/>
    <property type="project" value="InterPro"/>
</dbReference>
<evidence type="ECO:0000256" key="6">
    <source>
        <dbReference type="ARBA" id="ARBA00022771"/>
    </source>
</evidence>
<dbReference type="PROSITE" id="PS51873">
    <property type="entry name" value="TRIAD"/>
    <property type="match status" value="1"/>
</dbReference>
<feature type="domain" description="RING-type" evidence="9">
    <location>
        <begin position="159"/>
        <end position="349"/>
    </location>
</feature>
<dbReference type="Gene3D" id="1.20.120.1750">
    <property type="match status" value="1"/>
</dbReference>
<keyword evidence="6" id="KW-0863">Zinc-finger</keyword>
<dbReference type="SUPFAM" id="SSF57850">
    <property type="entry name" value="RING/U-box"/>
    <property type="match status" value="2"/>
</dbReference>
<proteinExistence type="predicted"/>
<evidence type="ECO:0000256" key="1">
    <source>
        <dbReference type="ARBA" id="ARBA00001798"/>
    </source>
</evidence>
<dbReference type="RefSeq" id="XP_033595759.1">
    <property type="nucleotide sequence ID" value="XM_033739812.1"/>
</dbReference>
<keyword evidence="8" id="KW-0862">Zinc</keyword>
<dbReference type="EC" id="2.3.2.31" evidence="2"/>
<organism evidence="10 11">
    <name type="scientific">Pseudovirgaria hyperparasitica</name>
    <dbReference type="NCBI Taxonomy" id="470096"/>
    <lineage>
        <taxon>Eukaryota</taxon>
        <taxon>Fungi</taxon>
        <taxon>Dikarya</taxon>
        <taxon>Ascomycota</taxon>
        <taxon>Pezizomycotina</taxon>
        <taxon>Dothideomycetes</taxon>
        <taxon>Dothideomycetes incertae sedis</taxon>
        <taxon>Acrospermales</taxon>
        <taxon>Acrospermaceae</taxon>
        <taxon>Pseudovirgaria</taxon>
    </lineage>
</organism>
<protein>
    <recommendedName>
        <fullName evidence="2">RBR-type E3 ubiquitin transferase</fullName>
        <ecNumber evidence="2">2.3.2.31</ecNumber>
    </recommendedName>
</protein>
<dbReference type="GO" id="GO:0061630">
    <property type="term" value="F:ubiquitin protein ligase activity"/>
    <property type="evidence" value="ECO:0007669"/>
    <property type="project" value="UniProtKB-EC"/>
</dbReference>
<dbReference type="InterPro" id="IPR017907">
    <property type="entry name" value="Znf_RING_CS"/>
</dbReference>
<keyword evidence="3" id="KW-0808">Transferase</keyword>
<dbReference type="PROSITE" id="PS00518">
    <property type="entry name" value="ZF_RING_1"/>
    <property type="match status" value="1"/>
</dbReference>
<evidence type="ECO:0000256" key="4">
    <source>
        <dbReference type="ARBA" id="ARBA00022723"/>
    </source>
</evidence>
<dbReference type="PANTHER" id="PTHR11685">
    <property type="entry name" value="RBR FAMILY RING FINGER AND IBR DOMAIN-CONTAINING"/>
    <property type="match status" value="1"/>
</dbReference>
<evidence type="ECO:0000256" key="2">
    <source>
        <dbReference type="ARBA" id="ARBA00012251"/>
    </source>
</evidence>
<accession>A0A6A6VRJ8</accession>
<reference evidence="10" key="1">
    <citation type="journal article" date="2020" name="Stud. Mycol.">
        <title>101 Dothideomycetes genomes: a test case for predicting lifestyles and emergence of pathogens.</title>
        <authorList>
            <person name="Haridas S."/>
            <person name="Albert R."/>
            <person name="Binder M."/>
            <person name="Bloem J."/>
            <person name="Labutti K."/>
            <person name="Salamov A."/>
            <person name="Andreopoulos B."/>
            <person name="Baker S."/>
            <person name="Barry K."/>
            <person name="Bills G."/>
            <person name="Bluhm B."/>
            <person name="Cannon C."/>
            <person name="Castanera R."/>
            <person name="Culley D."/>
            <person name="Daum C."/>
            <person name="Ezra D."/>
            <person name="Gonzalez J."/>
            <person name="Henrissat B."/>
            <person name="Kuo A."/>
            <person name="Liang C."/>
            <person name="Lipzen A."/>
            <person name="Lutzoni F."/>
            <person name="Magnuson J."/>
            <person name="Mondo S."/>
            <person name="Nolan M."/>
            <person name="Ohm R."/>
            <person name="Pangilinan J."/>
            <person name="Park H.-J."/>
            <person name="Ramirez L."/>
            <person name="Alfaro M."/>
            <person name="Sun H."/>
            <person name="Tritt A."/>
            <person name="Yoshinaga Y."/>
            <person name="Zwiers L.-H."/>
            <person name="Turgeon B."/>
            <person name="Goodwin S."/>
            <person name="Spatafora J."/>
            <person name="Crous P."/>
            <person name="Grigoriev I."/>
        </authorList>
    </citation>
    <scope>NUCLEOTIDE SEQUENCE</scope>
    <source>
        <strain evidence="10">CBS 121739</strain>
    </source>
</reference>
<keyword evidence="4" id="KW-0479">Metal-binding</keyword>
<evidence type="ECO:0000256" key="5">
    <source>
        <dbReference type="ARBA" id="ARBA00022737"/>
    </source>
</evidence>
<dbReference type="InterPro" id="IPR002867">
    <property type="entry name" value="IBR_dom"/>
</dbReference>
<dbReference type="GO" id="GO:0008270">
    <property type="term" value="F:zinc ion binding"/>
    <property type="evidence" value="ECO:0007669"/>
    <property type="project" value="UniProtKB-KW"/>
</dbReference>